<organism evidence="1 2">
    <name type="scientific">Phyllosticta citribraziliensis</name>
    <dbReference type="NCBI Taxonomy" id="989973"/>
    <lineage>
        <taxon>Eukaryota</taxon>
        <taxon>Fungi</taxon>
        <taxon>Dikarya</taxon>
        <taxon>Ascomycota</taxon>
        <taxon>Pezizomycotina</taxon>
        <taxon>Dothideomycetes</taxon>
        <taxon>Dothideomycetes incertae sedis</taxon>
        <taxon>Botryosphaeriales</taxon>
        <taxon>Phyllostictaceae</taxon>
        <taxon>Phyllosticta</taxon>
    </lineage>
</organism>
<sequence length="274" mass="30720">MTNASPVHIRGRGYRIYSPRAQLRYPETTNPYGAAKFKALKLNETLTPGLLTAGKQLSSEAVEALCGGNVFSTTSSNLPMFLSTIGDMACESLHRLQIEVEIAKDWKLSGLSCLSKLPRLRELLLSFARVGGKYVQLFAAKLFFEQTREWITTIGERRHDRFAAANTIKATSRRTCPPSQGFMPPYDRESREMVIRDAGCSNFDGDLRKFIDEPGLAESDELSTCFATHRLPQQYSGPEWSRWRIIEDVRARGVFLDDLVDDLGSDTVNIGPVY</sequence>
<comment type="caution">
    <text evidence="1">The sequence shown here is derived from an EMBL/GenBank/DDBJ whole genome shotgun (WGS) entry which is preliminary data.</text>
</comment>
<reference evidence="1 2" key="1">
    <citation type="submission" date="2024-04" db="EMBL/GenBank/DDBJ databases">
        <title>Phyllosticta paracitricarpa is synonymous to the EU quarantine fungus P. citricarpa based on phylogenomic analyses.</title>
        <authorList>
            <consortium name="Lawrence Berkeley National Laboratory"/>
            <person name="Van ingen-buijs V.A."/>
            <person name="Van westerhoven A.C."/>
            <person name="Haridas S."/>
            <person name="Skiadas P."/>
            <person name="Martin F."/>
            <person name="Groenewald J.Z."/>
            <person name="Crous P.W."/>
            <person name="Seidl M.F."/>
        </authorList>
    </citation>
    <scope>NUCLEOTIDE SEQUENCE [LARGE SCALE GENOMIC DNA]</scope>
    <source>
        <strain evidence="1 2">CPC 17464</strain>
    </source>
</reference>
<accession>A0ABR1M4C9</accession>
<dbReference type="EMBL" id="JBBPEH010000002">
    <property type="protein sequence ID" value="KAK7542440.1"/>
    <property type="molecule type" value="Genomic_DNA"/>
</dbReference>
<evidence type="ECO:0000313" key="1">
    <source>
        <dbReference type="EMBL" id="KAK7542440.1"/>
    </source>
</evidence>
<name>A0ABR1M4C9_9PEZI</name>
<protein>
    <submittedName>
        <fullName evidence="1">Uncharacterized protein</fullName>
    </submittedName>
</protein>
<proteinExistence type="predicted"/>
<dbReference type="Proteomes" id="UP001360953">
    <property type="component" value="Unassembled WGS sequence"/>
</dbReference>
<dbReference type="RefSeq" id="XP_066658733.1">
    <property type="nucleotide sequence ID" value="XM_066799150.1"/>
</dbReference>
<gene>
    <name evidence="1" type="ORF">J3D65DRAFT_613804</name>
</gene>
<dbReference type="GeneID" id="92032056"/>
<evidence type="ECO:0000313" key="2">
    <source>
        <dbReference type="Proteomes" id="UP001360953"/>
    </source>
</evidence>
<keyword evidence="2" id="KW-1185">Reference proteome</keyword>